<name>A0ABP0K273_9DINO</name>
<sequence length="208" mass="22342">RPGGGAGAIGVGAGGNGSAGFGGAIVAVAATRLRRWLADLAEDRELGVNSLKGISSRAVGVGLRATSPRLVSWQSLAICHQAQCASRTFELGTHFGYTDLENSCPTVSEELGLQLIKEIEKQVIMLQKARLAVLRGGEGPGMASMSKTTVEWFFESFSRGPWWLSGGYVVESPQGPESYAHEEECEKKRPSFWAFPEWEALAALKQEE</sequence>
<dbReference type="Proteomes" id="UP001642464">
    <property type="component" value="Unassembled WGS sequence"/>
</dbReference>
<proteinExistence type="predicted"/>
<evidence type="ECO:0000313" key="1">
    <source>
        <dbReference type="EMBL" id="CAK9020525.1"/>
    </source>
</evidence>
<accession>A0ABP0K273</accession>
<feature type="non-terminal residue" evidence="1">
    <location>
        <position position="208"/>
    </location>
</feature>
<evidence type="ECO:0000313" key="2">
    <source>
        <dbReference type="Proteomes" id="UP001642464"/>
    </source>
</evidence>
<reference evidence="1 2" key="1">
    <citation type="submission" date="2024-02" db="EMBL/GenBank/DDBJ databases">
        <authorList>
            <person name="Chen Y."/>
            <person name="Shah S."/>
            <person name="Dougan E. K."/>
            <person name="Thang M."/>
            <person name="Chan C."/>
        </authorList>
    </citation>
    <scope>NUCLEOTIDE SEQUENCE [LARGE SCALE GENOMIC DNA]</scope>
</reference>
<feature type="non-terminal residue" evidence="1">
    <location>
        <position position="1"/>
    </location>
</feature>
<protein>
    <submittedName>
        <fullName evidence="1">Uncharacterized protein</fullName>
    </submittedName>
</protein>
<dbReference type="EMBL" id="CAXAMM010009480">
    <property type="protein sequence ID" value="CAK9020525.1"/>
    <property type="molecule type" value="Genomic_DNA"/>
</dbReference>
<gene>
    <name evidence="1" type="ORF">SCF082_LOCUS14944</name>
</gene>
<organism evidence="1 2">
    <name type="scientific">Durusdinium trenchii</name>
    <dbReference type="NCBI Taxonomy" id="1381693"/>
    <lineage>
        <taxon>Eukaryota</taxon>
        <taxon>Sar</taxon>
        <taxon>Alveolata</taxon>
        <taxon>Dinophyceae</taxon>
        <taxon>Suessiales</taxon>
        <taxon>Symbiodiniaceae</taxon>
        <taxon>Durusdinium</taxon>
    </lineage>
</organism>
<keyword evidence="2" id="KW-1185">Reference proteome</keyword>
<comment type="caution">
    <text evidence="1">The sequence shown here is derived from an EMBL/GenBank/DDBJ whole genome shotgun (WGS) entry which is preliminary data.</text>
</comment>